<reference evidence="1" key="2">
    <citation type="journal article" date="2015" name="Fish Shellfish Immunol.">
        <title>Early steps in the European eel (Anguilla anguilla)-Vibrio vulnificus interaction in the gills: Role of the RtxA13 toxin.</title>
        <authorList>
            <person name="Callol A."/>
            <person name="Pajuelo D."/>
            <person name="Ebbesson L."/>
            <person name="Teles M."/>
            <person name="MacKenzie S."/>
            <person name="Amaro C."/>
        </authorList>
    </citation>
    <scope>NUCLEOTIDE SEQUENCE</scope>
</reference>
<dbReference type="EMBL" id="GBXM01091174">
    <property type="protein sequence ID" value="JAH17403.1"/>
    <property type="molecule type" value="Transcribed_RNA"/>
</dbReference>
<evidence type="ECO:0000313" key="1">
    <source>
        <dbReference type="EMBL" id="JAH17403.1"/>
    </source>
</evidence>
<sequence>MLKADRVRKAIKVKYYKAPQMTHNPVG</sequence>
<organism evidence="1">
    <name type="scientific">Anguilla anguilla</name>
    <name type="common">European freshwater eel</name>
    <name type="synonym">Muraena anguilla</name>
    <dbReference type="NCBI Taxonomy" id="7936"/>
    <lineage>
        <taxon>Eukaryota</taxon>
        <taxon>Metazoa</taxon>
        <taxon>Chordata</taxon>
        <taxon>Craniata</taxon>
        <taxon>Vertebrata</taxon>
        <taxon>Euteleostomi</taxon>
        <taxon>Actinopterygii</taxon>
        <taxon>Neopterygii</taxon>
        <taxon>Teleostei</taxon>
        <taxon>Anguilliformes</taxon>
        <taxon>Anguillidae</taxon>
        <taxon>Anguilla</taxon>
    </lineage>
</organism>
<reference evidence="1" key="1">
    <citation type="submission" date="2014-11" db="EMBL/GenBank/DDBJ databases">
        <authorList>
            <person name="Amaro Gonzalez C."/>
        </authorList>
    </citation>
    <scope>NUCLEOTIDE SEQUENCE</scope>
</reference>
<proteinExistence type="predicted"/>
<name>A0A0E9QMW7_ANGAN</name>
<dbReference type="AlphaFoldDB" id="A0A0E9QMW7"/>
<protein>
    <submittedName>
        <fullName evidence="1">Uncharacterized protein</fullName>
    </submittedName>
</protein>
<accession>A0A0E9QMW7</accession>